<protein>
    <submittedName>
        <fullName evidence="2">GNAT family N-acetyltransferase</fullName>
    </submittedName>
</protein>
<evidence type="ECO:0000313" key="3">
    <source>
        <dbReference type="Proteomes" id="UP001482520"/>
    </source>
</evidence>
<reference evidence="2 3" key="1">
    <citation type="submission" date="2024-02" db="EMBL/GenBank/DDBJ databases">
        <title>Full genome sequence of Nocardioides kribbensis.</title>
        <authorList>
            <person name="Poletto B.L."/>
            <person name="Silva G."/>
            <person name="Galante D."/>
            <person name="Campos K.R."/>
            <person name="Santos M.B.N."/>
            <person name="Sacchi C.T."/>
        </authorList>
    </citation>
    <scope>NUCLEOTIDE SEQUENCE [LARGE SCALE GENOMIC DNA]</scope>
    <source>
        <strain evidence="2 3">O4R</strain>
    </source>
</reference>
<dbReference type="InterPro" id="IPR000182">
    <property type="entry name" value="GNAT_dom"/>
</dbReference>
<organism evidence="2 3">
    <name type="scientific">Nocardioides kribbensis</name>
    <dbReference type="NCBI Taxonomy" id="305517"/>
    <lineage>
        <taxon>Bacteria</taxon>
        <taxon>Bacillati</taxon>
        <taxon>Actinomycetota</taxon>
        <taxon>Actinomycetes</taxon>
        <taxon>Propionibacteriales</taxon>
        <taxon>Nocardioidaceae</taxon>
        <taxon>Nocardioides</taxon>
    </lineage>
</organism>
<dbReference type="PANTHER" id="PTHR43072">
    <property type="entry name" value="N-ACETYLTRANSFERASE"/>
    <property type="match status" value="1"/>
</dbReference>
<sequence length="334" mass="35367">MPDASPAHRLGPHVVGTRVVVRRIVRGGGASGDEPETGPTGGPAFTDLLGTCTAWGAETCTIAPERGEPVEIALRDIVSGKPVPPRASVRHRVSAREAEGHSFSAFPDVERRDLGDWVARTDPMPVGRPFKRANSCLAVGDPGVPVAEALTRVEAFYAERDRPPLLQVEADGPVEAAALAAGWRLLPHGEVEFRLGSLAAVRRRRRGLAPAVDRTHVEVTGDRALAVVATSAGRIAEGRAILDGDWLGLHALKVRLEHRRQGLAGEVMDALLEWGAERGASTVWLHVETDNEPALALYDGLGLLPHHLTRYLVPPGVAAWPGDGFTGGAPGSGT</sequence>
<feature type="domain" description="N-acetyltransferase" evidence="1">
    <location>
        <begin position="181"/>
        <end position="323"/>
    </location>
</feature>
<proteinExistence type="predicted"/>
<dbReference type="RefSeq" id="WP_349805611.1">
    <property type="nucleotide sequence ID" value="NZ_JBEGDP010000035.1"/>
</dbReference>
<dbReference type="SUPFAM" id="SSF55729">
    <property type="entry name" value="Acyl-CoA N-acyltransferases (Nat)"/>
    <property type="match status" value="1"/>
</dbReference>
<name>A0ABV1P3G6_9ACTN</name>
<dbReference type="CDD" id="cd04301">
    <property type="entry name" value="NAT_SF"/>
    <property type="match status" value="1"/>
</dbReference>
<dbReference type="EMBL" id="JBEGDP010000035">
    <property type="protein sequence ID" value="MEQ7849305.1"/>
    <property type="molecule type" value="Genomic_DNA"/>
</dbReference>
<dbReference type="InterPro" id="IPR056935">
    <property type="entry name" value="Rv0428c-like_C"/>
</dbReference>
<evidence type="ECO:0000259" key="1">
    <source>
        <dbReference type="PROSITE" id="PS51186"/>
    </source>
</evidence>
<accession>A0ABV1P3G6</accession>
<dbReference type="Pfam" id="PF24553">
    <property type="entry name" value="Rv0428c_C"/>
    <property type="match status" value="1"/>
</dbReference>
<evidence type="ECO:0000313" key="2">
    <source>
        <dbReference type="EMBL" id="MEQ7849305.1"/>
    </source>
</evidence>
<dbReference type="Gene3D" id="3.40.630.30">
    <property type="match status" value="1"/>
</dbReference>
<dbReference type="InterPro" id="IPR016181">
    <property type="entry name" value="Acyl_CoA_acyltransferase"/>
</dbReference>
<keyword evidence="3" id="KW-1185">Reference proteome</keyword>
<dbReference type="Proteomes" id="UP001482520">
    <property type="component" value="Unassembled WGS sequence"/>
</dbReference>
<gene>
    <name evidence="2" type="ORF">V6R90_18665</name>
</gene>
<comment type="caution">
    <text evidence="2">The sequence shown here is derived from an EMBL/GenBank/DDBJ whole genome shotgun (WGS) entry which is preliminary data.</text>
</comment>
<dbReference type="PROSITE" id="PS51186">
    <property type="entry name" value="GNAT"/>
    <property type="match status" value="1"/>
</dbReference>